<feature type="domain" description="Anti-sigma K factor RskA C-terminal" evidence="11">
    <location>
        <begin position="102"/>
        <end position="239"/>
    </location>
</feature>
<keyword evidence="14" id="KW-1185">Reference proteome</keyword>
<dbReference type="PANTHER" id="PTHR37461">
    <property type="entry name" value="ANTI-SIGMA-K FACTOR RSKA"/>
    <property type="match status" value="1"/>
</dbReference>
<keyword evidence="5" id="KW-1133">Transmembrane helix</keyword>
<dbReference type="RefSeq" id="WP_165333589.1">
    <property type="nucleotide sequence ID" value="NZ_JAAKZW010000089.1"/>
</dbReference>
<dbReference type="GO" id="GO:0016989">
    <property type="term" value="F:sigma factor antagonist activity"/>
    <property type="evidence" value="ECO:0007669"/>
    <property type="project" value="TreeGrafter"/>
</dbReference>
<keyword evidence="3" id="KW-1003">Cell membrane</keyword>
<evidence type="ECO:0000313" key="14">
    <source>
        <dbReference type="Proteomes" id="UP000481109"/>
    </source>
</evidence>
<protein>
    <recommendedName>
        <fullName evidence="10">Regulator of SigK</fullName>
    </recommendedName>
    <alternativeName>
        <fullName evidence="9">Sigma-K anti-sigma factor RskA</fullName>
    </alternativeName>
</protein>
<evidence type="ECO:0000256" key="8">
    <source>
        <dbReference type="ARBA" id="ARBA00023163"/>
    </source>
</evidence>
<dbReference type="GO" id="GO:0005886">
    <property type="term" value="C:plasma membrane"/>
    <property type="evidence" value="ECO:0007669"/>
    <property type="project" value="UniProtKB-SubCell"/>
</dbReference>
<evidence type="ECO:0000256" key="7">
    <source>
        <dbReference type="ARBA" id="ARBA00023136"/>
    </source>
</evidence>
<keyword evidence="6" id="KW-0805">Transcription regulation</keyword>
<sequence length="247" mass="25823">MTAADLHTSTGAYVLHALAPAERVEFERHLAACEACTQEVAELAATTARLGLAVAAPAPPRMREHVLQRIQTVRQEPPEVPSRGRLQTWARALPRLSLAACLAAAAAFGGIAVWQHESAEDARSQARQAQQRADELAAVLAAPDAEVAAGELGDGARGTVIVSRAQDRAAFVAAGLPELPDGKVYQLWFNDGDIMRPAGVFRGSGAERVVLLDGRIDGASGMGLTVEPAGGSPRPTTEPLGVMAFPA</sequence>
<evidence type="ECO:0000256" key="9">
    <source>
        <dbReference type="ARBA" id="ARBA00029829"/>
    </source>
</evidence>
<comment type="caution">
    <text evidence="13">The sequence shown here is derived from an EMBL/GenBank/DDBJ whole genome shotgun (WGS) entry which is preliminary data.</text>
</comment>
<organism evidence="13 14">
    <name type="scientific">Streptomyces mesophilus</name>
    <dbReference type="NCBI Taxonomy" id="1775132"/>
    <lineage>
        <taxon>Bacteria</taxon>
        <taxon>Bacillati</taxon>
        <taxon>Actinomycetota</taxon>
        <taxon>Actinomycetes</taxon>
        <taxon>Kitasatosporales</taxon>
        <taxon>Streptomycetaceae</taxon>
        <taxon>Streptomyces</taxon>
    </lineage>
</organism>
<dbReference type="InterPro" id="IPR041916">
    <property type="entry name" value="Anti_sigma_zinc_sf"/>
</dbReference>
<dbReference type="EMBL" id="JAAKZW010000089">
    <property type="protein sequence ID" value="NGO78136.1"/>
    <property type="molecule type" value="Genomic_DNA"/>
</dbReference>
<evidence type="ECO:0000256" key="3">
    <source>
        <dbReference type="ARBA" id="ARBA00022475"/>
    </source>
</evidence>
<evidence type="ECO:0000256" key="2">
    <source>
        <dbReference type="ARBA" id="ARBA00004236"/>
    </source>
</evidence>
<accession>A0A6G4XKN2</accession>
<evidence type="ECO:0000259" key="12">
    <source>
        <dbReference type="Pfam" id="PF13490"/>
    </source>
</evidence>
<feature type="domain" description="Putative zinc-finger" evidence="12">
    <location>
        <begin position="11"/>
        <end position="36"/>
    </location>
</feature>
<keyword evidence="7" id="KW-0472">Membrane</keyword>
<dbReference type="InterPro" id="IPR051474">
    <property type="entry name" value="Anti-sigma-K/W_factor"/>
</dbReference>
<comment type="subcellular location">
    <subcellularLocation>
        <location evidence="2">Cell membrane</location>
    </subcellularLocation>
    <subcellularLocation>
        <location evidence="1">Membrane</location>
        <topology evidence="1">Single-pass membrane protein</topology>
    </subcellularLocation>
</comment>
<evidence type="ECO:0000256" key="5">
    <source>
        <dbReference type="ARBA" id="ARBA00022989"/>
    </source>
</evidence>
<dbReference type="InterPro" id="IPR018764">
    <property type="entry name" value="RskA_C"/>
</dbReference>
<dbReference type="Pfam" id="PF13490">
    <property type="entry name" value="zf-HC2"/>
    <property type="match status" value="1"/>
</dbReference>
<dbReference type="GO" id="GO:0006417">
    <property type="term" value="P:regulation of translation"/>
    <property type="evidence" value="ECO:0007669"/>
    <property type="project" value="TreeGrafter"/>
</dbReference>
<keyword evidence="4" id="KW-0812">Transmembrane</keyword>
<dbReference type="AlphaFoldDB" id="A0A6G4XKN2"/>
<name>A0A6G4XKN2_9ACTN</name>
<proteinExistence type="predicted"/>
<dbReference type="Pfam" id="PF10099">
    <property type="entry name" value="RskA_C"/>
    <property type="match status" value="1"/>
</dbReference>
<reference evidence="13 14" key="1">
    <citation type="submission" date="2020-02" db="EMBL/GenBank/DDBJ databases">
        <title>Whole-genome analyses of novel actinobacteria.</title>
        <authorList>
            <person name="Sahin N."/>
            <person name="Tokatli A."/>
        </authorList>
    </citation>
    <scope>NUCLEOTIDE SEQUENCE [LARGE SCALE GENOMIC DNA]</scope>
    <source>
        <strain evidence="13 14">YC504</strain>
    </source>
</reference>
<evidence type="ECO:0000259" key="11">
    <source>
        <dbReference type="Pfam" id="PF10099"/>
    </source>
</evidence>
<evidence type="ECO:0000256" key="10">
    <source>
        <dbReference type="ARBA" id="ARBA00030803"/>
    </source>
</evidence>
<dbReference type="Gene3D" id="1.10.10.1320">
    <property type="entry name" value="Anti-sigma factor, zinc-finger domain"/>
    <property type="match status" value="1"/>
</dbReference>
<evidence type="ECO:0000256" key="4">
    <source>
        <dbReference type="ARBA" id="ARBA00022692"/>
    </source>
</evidence>
<keyword evidence="8" id="KW-0804">Transcription</keyword>
<dbReference type="Proteomes" id="UP000481109">
    <property type="component" value="Unassembled WGS sequence"/>
</dbReference>
<gene>
    <name evidence="13" type="ORF">G6045_21065</name>
</gene>
<evidence type="ECO:0000256" key="6">
    <source>
        <dbReference type="ARBA" id="ARBA00023015"/>
    </source>
</evidence>
<evidence type="ECO:0000313" key="13">
    <source>
        <dbReference type="EMBL" id="NGO78136.1"/>
    </source>
</evidence>
<dbReference type="PANTHER" id="PTHR37461:SF1">
    <property type="entry name" value="ANTI-SIGMA-K FACTOR RSKA"/>
    <property type="match status" value="1"/>
</dbReference>
<evidence type="ECO:0000256" key="1">
    <source>
        <dbReference type="ARBA" id="ARBA00004167"/>
    </source>
</evidence>
<dbReference type="InterPro" id="IPR027383">
    <property type="entry name" value="Znf_put"/>
</dbReference>